<dbReference type="PANTHER" id="PTHR33744">
    <property type="entry name" value="CARBOHYDRATE DIACID REGULATOR"/>
    <property type="match status" value="1"/>
</dbReference>
<name>A0A7I9YJA8_MYCBU</name>
<dbReference type="InterPro" id="IPR051448">
    <property type="entry name" value="CdaR-like_regulators"/>
</dbReference>
<comment type="similarity">
    <text evidence="1">Belongs to the CdaR family.</text>
</comment>
<dbReference type="InterPro" id="IPR025751">
    <property type="entry name" value="RsbRD_N_dom"/>
</dbReference>
<sequence>MELAWEPLREPGAEDVWKMLLRPIAAEMRTGAVELAELAVARVQAEMPMLFPDPQSVPENVVSTAASIRQLADIIDVAGDPRTVELPAPTVALARAGVQRQIPLASLMRFYRVTHELLWQWMWDRITTAAIGQKQQAEALRLVSNWMFGYVDAALNRAEQAYEAERESWLRNTAAARTDAIADILSRRERDPQRASKRLRYDVNRYHVGVVAWVDAIPDSGDAQSMLSEALTILGREMGGETTLIHPAGSLAAFGWFSRQSAFDASAFADVADGVGGPGLPDGVRVGIGEAGHGLQGFRSTHLEASSARRVASLAGTRAGALTRYRDVAIPALASCDAQQAASFVLRVLGPLAADDEATYRVAMTLSVYLQENRSRSRAAKRLTVHPNTISYRVDQAQMILGRSIDTDTLDLAMALLLLPMLPGLVAEASPRPHAL</sequence>
<dbReference type="InterPro" id="IPR041522">
    <property type="entry name" value="CdaR_GGDEF"/>
</dbReference>
<organism evidence="5 6">
    <name type="scientific">Mycobacterium bourgelatii</name>
    <dbReference type="NCBI Taxonomy" id="1273442"/>
    <lineage>
        <taxon>Bacteria</taxon>
        <taxon>Bacillati</taxon>
        <taxon>Actinomycetota</taxon>
        <taxon>Actinomycetes</taxon>
        <taxon>Mycobacteriales</taxon>
        <taxon>Mycobacteriaceae</taxon>
        <taxon>Mycobacterium</taxon>
    </lineage>
</organism>
<feature type="domain" description="RsbT co-antagonist protein RsbRD N-terminal" evidence="3">
    <location>
        <begin position="34"/>
        <end position="177"/>
    </location>
</feature>
<dbReference type="Pfam" id="PF13556">
    <property type="entry name" value="HTH_30"/>
    <property type="match status" value="1"/>
</dbReference>
<protein>
    <submittedName>
        <fullName evidence="5">ABC transporter substrate-binding protein</fullName>
    </submittedName>
</protein>
<dbReference type="Pfam" id="PF14361">
    <property type="entry name" value="RsbRD_N"/>
    <property type="match status" value="1"/>
</dbReference>
<evidence type="ECO:0000259" key="3">
    <source>
        <dbReference type="Pfam" id="PF14361"/>
    </source>
</evidence>
<evidence type="ECO:0000313" key="6">
    <source>
        <dbReference type="Proteomes" id="UP000465360"/>
    </source>
</evidence>
<proteinExistence type="inferred from homology"/>
<comment type="caution">
    <text evidence="5">The sequence shown here is derived from an EMBL/GenBank/DDBJ whole genome shotgun (WGS) entry which is preliminary data.</text>
</comment>
<accession>A0A7I9YJA8</accession>
<dbReference type="InterPro" id="IPR025736">
    <property type="entry name" value="PucR_C-HTH_dom"/>
</dbReference>
<dbReference type="Pfam" id="PF17853">
    <property type="entry name" value="GGDEF_2"/>
    <property type="match status" value="1"/>
</dbReference>
<evidence type="ECO:0000259" key="4">
    <source>
        <dbReference type="Pfam" id="PF17853"/>
    </source>
</evidence>
<gene>
    <name evidence="5" type="ORF">MBOU_08090</name>
</gene>
<dbReference type="PANTHER" id="PTHR33744:SF1">
    <property type="entry name" value="DNA-BINDING TRANSCRIPTIONAL ACTIVATOR ADER"/>
    <property type="match status" value="1"/>
</dbReference>
<dbReference type="Gene3D" id="1.10.10.2840">
    <property type="entry name" value="PucR C-terminal helix-turn-helix domain"/>
    <property type="match status" value="1"/>
</dbReference>
<feature type="domain" description="PucR C-terminal helix-turn-helix" evidence="2">
    <location>
        <begin position="365"/>
        <end position="417"/>
    </location>
</feature>
<dbReference type="InterPro" id="IPR042070">
    <property type="entry name" value="PucR_C-HTH_sf"/>
</dbReference>
<evidence type="ECO:0000256" key="1">
    <source>
        <dbReference type="ARBA" id="ARBA00006754"/>
    </source>
</evidence>
<evidence type="ECO:0000259" key="2">
    <source>
        <dbReference type="Pfam" id="PF13556"/>
    </source>
</evidence>
<keyword evidence="6" id="KW-1185">Reference proteome</keyword>
<dbReference type="AlphaFoldDB" id="A0A7I9YJA8"/>
<feature type="domain" description="CdaR GGDEF-like" evidence="4">
    <location>
        <begin position="191"/>
        <end position="311"/>
    </location>
</feature>
<reference evidence="5 6" key="1">
    <citation type="journal article" date="2019" name="Emerg. Microbes Infect.">
        <title>Comprehensive subspecies identification of 175 nontuberculous mycobacteria species based on 7547 genomic profiles.</title>
        <authorList>
            <person name="Matsumoto Y."/>
            <person name="Kinjo T."/>
            <person name="Motooka D."/>
            <person name="Nabeya D."/>
            <person name="Jung N."/>
            <person name="Uechi K."/>
            <person name="Horii T."/>
            <person name="Iida T."/>
            <person name="Fujita J."/>
            <person name="Nakamura S."/>
        </authorList>
    </citation>
    <scope>NUCLEOTIDE SEQUENCE [LARGE SCALE GENOMIC DNA]</scope>
    <source>
        <strain evidence="5 6">JCM 30725</strain>
    </source>
</reference>
<evidence type="ECO:0000313" key="5">
    <source>
        <dbReference type="EMBL" id="GFG88767.1"/>
    </source>
</evidence>
<dbReference type="EMBL" id="BLKZ01000001">
    <property type="protein sequence ID" value="GFG88767.1"/>
    <property type="molecule type" value="Genomic_DNA"/>
</dbReference>
<dbReference type="Proteomes" id="UP000465360">
    <property type="component" value="Unassembled WGS sequence"/>
</dbReference>
<dbReference type="RefSeq" id="WP_163708133.1">
    <property type="nucleotide sequence ID" value="NZ_BLKZ01000001.1"/>
</dbReference>